<evidence type="ECO:0000256" key="1">
    <source>
        <dbReference type="ARBA" id="ARBA00001971"/>
    </source>
</evidence>
<comment type="similarity">
    <text evidence="4">Belongs to the cytochrome b560 family.</text>
</comment>
<evidence type="ECO:0000313" key="15">
    <source>
        <dbReference type="Proteomes" id="UP001595548"/>
    </source>
</evidence>
<dbReference type="NCBIfam" id="TIGR02970">
    <property type="entry name" value="succ_dehyd_cytB"/>
    <property type="match status" value="1"/>
</dbReference>
<dbReference type="SUPFAM" id="SSF81343">
    <property type="entry name" value="Fumarate reductase respiratory complex transmembrane subunits"/>
    <property type="match status" value="1"/>
</dbReference>
<dbReference type="Proteomes" id="UP001595548">
    <property type="component" value="Unassembled WGS sequence"/>
</dbReference>
<dbReference type="Pfam" id="PF01127">
    <property type="entry name" value="Sdh_cyt"/>
    <property type="match status" value="1"/>
</dbReference>
<reference evidence="15" key="1">
    <citation type="journal article" date="2019" name="Int. J. Syst. Evol. Microbiol.">
        <title>The Global Catalogue of Microorganisms (GCM) 10K type strain sequencing project: providing services to taxonomists for standard genome sequencing and annotation.</title>
        <authorList>
            <consortium name="The Broad Institute Genomics Platform"/>
            <consortium name="The Broad Institute Genome Sequencing Center for Infectious Disease"/>
            <person name="Wu L."/>
            <person name="Ma J."/>
        </authorList>
    </citation>
    <scope>NUCLEOTIDE SEQUENCE [LARGE SCALE GENOMIC DNA]</scope>
    <source>
        <strain evidence="15">KCTC 52141</strain>
    </source>
</reference>
<dbReference type="EMBL" id="JBHRTL010000006">
    <property type="protein sequence ID" value="MFC3154762.1"/>
    <property type="molecule type" value="Genomic_DNA"/>
</dbReference>
<accession>A0ABV7HT06</accession>
<protein>
    <recommendedName>
        <fullName evidence="5">Succinate dehydrogenase cytochrome b556 subunit</fullName>
    </recommendedName>
</protein>
<comment type="caution">
    <text evidence="14">The sequence shown here is derived from an EMBL/GenBank/DDBJ whole genome shotgun (WGS) entry which is preliminary data.</text>
</comment>
<feature type="transmembrane region" description="Helical" evidence="13">
    <location>
        <begin position="103"/>
        <end position="123"/>
    </location>
</feature>
<evidence type="ECO:0000256" key="7">
    <source>
        <dbReference type="ARBA" id="ARBA00022692"/>
    </source>
</evidence>
<keyword evidence="6" id="KW-0349">Heme</keyword>
<dbReference type="PROSITE" id="PS01000">
    <property type="entry name" value="SDH_CYT_1"/>
    <property type="match status" value="1"/>
</dbReference>
<feature type="transmembrane region" description="Helical" evidence="13">
    <location>
        <begin position="65"/>
        <end position="83"/>
    </location>
</feature>
<dbReference type="PIRSF" id="PIRSF000178">
    <property type="entry name" value="SDH_cyt_b560"/>
    <property type="match status" value="1"/>
</dbReference>
<dbReference type="PANTHER" id="PTHR10978:SF5">
    <property type="entry name" value="SUCCINATE DEHYDROGENASE CYTOCHROME B560 SUBUNIT, MITOCHONDRIAL"/>
    <property type="match status" value="1"/>
</dbReference>
<evidence type="ECO:0000256" key="9">
    <source>
        <dbReference type="ARBA" id="ARBA00022989"/>
    </source>
</evidence>
<dbReference type="Gene3D" id="1.20.1300.10">
    <property type="entry name" value="Fumarate reductase/succinate dehydrogenase, transmembrane subunit"/>
    <property type="match status" value="1"/>
</dbReference>
<keyword evidence="7 13" id="KW-0812">Transmembrane</keyword>
<feature type="transmembrane region" description="Helical" evidence="13">
    <location>
        <begin position="20"/>
        <end position="44"/>
    </location>
</feature>
<dbReference type="InterPro" id="IPR018495">
    <property type="entry name" value="Succ_DH_cyt_bsu_CS"/>
</dbReference>
<evidence type="ECO:0000256" key="5">
    <source>
        <dbReference type="ARBA" id="ARBA00020076"/>
    </source>
</evidence>
<comment type="subunit">
    <text evidence="12">Part of an enzyme complex containing four subunits: a flavoprotein, an iron-sulfur protein, plus two membrane-anchoring proteins, SdhC and SdhD. The complex can form homotrimers.</text>
</comment>
<evidence type="ECO:0000256" key="6">
    <source>
        <dbReference type="ARBA" id="ARBA00022617"/>
    </source>
</evidence>
<comment type="function">
    <text evidence="2">Membrane-anchoring subunit of succinate dehydrogenase (SDH).</text>
</comment>
<evidence type="ECO:0000256" key="13">
    <source>
        <dbReference type="SAM" id="Phobius"/>
    </source>
</evidence>
<keyword evidence="11 13" id="KW-0472">Membrane</keyword>
<keyword evidence="10" id="KW-0408">Iron</keyword>
<dbReference type="PROSITE" id="PS01001">
    <property type="entry name" value="SDH_CYT_2"/>
    <property type="match status" value="1"/>
</dbReference>
<evidence type="ECO:0000256" key="3">
    <source>
        <dbReference type="ARBA" id="ARBA00004141"/>
    </source>
</evidence>
<evidence type="ECO:0000256" key="12">
    <source>
        <dbReference type="ARBA" id="ARBA00025912"/>
    </source>
</evidence>
<evidence type="ECO:0000256" key="10">
    <source>
        <dbReference type="ARBA" id="ARBA00023004"/>
    </source>
</evidence>
<evidence type="ECO:0000256" key="8">
    <source>
        <dbReference type="ARBA" id="ARBA00022723"/>
    </source>
</evidence>
<evidence type="ECO:0000256" key="4">
    <source>
        <dbReference type="ARBA" id="ARBA00007244"/>
    </source>
</evidence>
<proteinExistence type="inferred from homology"/>
<name>A0ABV7HT06_9GAMM</name>
<dbReference type="CDD" id="cd03499">
    <property type="entry name" value="SQR_TypeC_SdhC"/>
    <property type="match status" value="1"/>
</dbReference>
<comment type="cofactor">
    <cofactor evidence="1">
        <name>heme</name>
        <dbReference type="ChEBI" id="CHEBI:30413"/>
    </cofactor>
</comment>
<dbReference type="InterPro" id="IPR014314">
    <property type="entry name" value="Succ_DH_cytb556"/>
</dbReference>
<sequence length="124" mass="13108">MNKNRPVNLELSTIKLPLPAIVSILHRASGVFIFAGVAVLLWMLDSSLSSEEGFAAVQDALASPVCKFIIWAVLAGLAYHLAAGVRHLIMDCGVGESLEGGRLGAKLALVSAVILMVLAGVWVW</sequence>
<evidence type="ECO:0000256" key="2">
    <source>
        <dbReference type="ARBA" id="ARBA00004050"/>
    </source>
</evidence>
<dbReference type="InterPro" id="IPR000701">
    <property type="entry name" value="SuccDH_FuR_B_TM-su"/>
</dbReference>
<comment type="subcellular location">
    <subcellularLocation>
        <location evidence="3">Membrane</location>
        <topology evidence="3">Multi-pass membrane protein</topology>
    </subcellularLocation>
</comment>
<organism evidence="14 15">
    <name type="scientific">Gilvimarinus japonicus</name>
    <dbReference type="NCBI Taxonomy" id="1796469"/>
    <lineage>
        <taxon>Bacteria</taxon>
        <taxon>Pseudomonadati</taxon>
        <taxon>Pseudomonadota</taxon>
        <taxon>Gammaproteobacteria</taxon>
        <taxon>Cellvibrionales</taxon>
        <taxon>Cellvibrionaceae</taxon>
        <taxon>Gilvimarinus</taxon>
    </lineage>
</organism>
<keyword evidence="8" id="KW-0479">Metal-binding</keyword>
<gene>
    <name evidence="14" type="primary">sdhC</name>
    <name evidence="14" type="ORF">ACFOEB_06055</name>
</gene>
<keyword evidence="9 13" id="KW-1133">Transmembrane helix</keyword>
<evidence type="ECO:0000313" key="14">
    <source>
        <dbReference type="EMBL" id="MFC3154762.1"/>
    </source>
</evidence>
<dbReference type="RefSeq" id="WP_339614920.1">
    <property type="nucleotide sequence ID" value="NZ_AP031500.1"/>
</dbReference>
<dbReference type="PANTHER" id="PTHR10978">
    <property type="entry name" value="SUCCINATE DEHYDROGENASE CYTOCHROME B560 SUBUNIT"/>
    <property type="match status" value="1"/>
</dbReference>
<evidence type="ECO:0000256" key="11">
    <source>
        <dbReference type="ARBA" id="ARBA00023136"/>
    </source>
</evidence>
<keyword evidence="15" id="KW-1185">Reference proteome</keyword>
<dbReference type="InterPro" id="IPR034804">
    <property type="entry name" value="SQR/QFR_C/D"/>
</dbReference>